<dbReference type="SUPFAM" id="SSF48452">
    <property type="entry name" value="TPR-like"/>
    <property type="match status" value="1"/>
</dbReference>
<dbReference type="AlphaFoldDB" id="A0A9D5NZJ9"/>
<dbReference type="Gene3D" id="1.25.40.390">
    <property type="match status" value="1"/>
</dbReference>
<keyword evidence="3" id="KW-0732">Signal</keyword>
<evidence type="ECO:0000256" key="2">
    <source>
        <dbReference type="ARBA" id="ARBA00006275"/>
    </source>
</evidence>
<dbReference type="InterPro" id="IPR012944">
    <property type="entry name" value="SusD_RagB_dom"/>
</dbReference>
<evidence type="ECO:0000256" key="1">
    <source>
        <dbReference type="ARBA" id="ARBA00004442"/>
    </source>
</evidence>
<sequence>MKKLYINIITALLTAVPLICTSCVDDVKVGDAFLDKAKGEDVNQDLIFSKKVYTEYLLWQCYEGLYCPFKNCYSLNAGVMEALSDIMHSELGWDDVGREFYTGHLSAANANPGWVQSRFAFISQGGIQNMSNQSKRSIWNCVRDCELLIDNVDRVPDMTDAEKARFKAEAKVILASKYLDGIRHFGALPIVDHAFKGEDQMESGRATLEETVDFAVGLIDEAVAEPNLPWNLSDTDIATWEGRVTKASALGLKAKLLDYVASPIFNNTQPYCSAEPQDAVEARQVWYGNYDVKRWQAVVDACEEFFRMNAANGDYYQLITATDNTEEAYRLAFRKAYRSRDNREALLSIHDRVYMKEWDQCPANVWHSGAIAATLDWMEMFPWANGKNFDGQKYYNQKPAKVDIFEHRDPRLYESMLVQKKDYKYQMYGPANPVQLWEGGEFIVTGSTGWNCRPHGFATYKYVLDLGSDDQGGQGIIDDEPVQFAYMRLAELYLIYAEALAETGRLADAIQQLNIVRARVGLPDIAAANPELSLSSNKDNLIKEIMRERACELGFEFESRFHDMNRRMMVADFVKPLRGMKIYRIDDAGNRVERKWNPDTEPFPTKFEYVPYAISEKTGNARFVWSHPEAWSNKWFLAPLPPDEINKNYGLTQNPGWN</sequence>
<protein>
    <submittedName>
        <fullName evidence="7">RagB/SusD family nutrient uptake outer membrane protein</fullName>
    </submittedName>
</protein>
<dbReference type="Pfam" id="PF07980">
    <property type="entry name" value="SusD_RagB"/>
    <property type="match status" value="1"/>
</dbReference>
<comment type="similarity">
    <text evidence="2">Belongs to the SusD family.</text>
</comment>
<evidence type="ECO:0000256" key="3">
    <source>
        <dbReference type="ARBA" id="ARBA00022729"/>
    </source>
</evidence>
<evidence type="ECO:0000256" key="5">
    <source>
        <dbReference type="ARBA" id="ARBA00023237"/>
    </source>
</evidence>
<gene>
    <name evidence="7" type="ORF">E7101_06005</name>
</gene>
<evidence type="ECO:0000256" key="4">
    <source>
        <dbReference type="ARBA" id="ARBA00023136"/>
    </source>
</evidence>
<dbReference type="Proteomes" id="UP000806522">
    <property type="component" value="Unassembled WGS sequence"/>
</dbReference>
<accession>A0A9D5NZJ9</accession>
<comment type="caution">
    <text evidence="7">The sequence shown here is derived from an EMBL/GenBank/DDBJ whole genome shotgun (WGS) entry which is preliminary data.</text>
</comment>
<dbReference type="InterPro" id="IPR011990">
    <property type="entry name" value="TPR-like_helical_dom_sf"/>
</dbReference>
<name>A0A9D5NZJ9_XYLRU</name>
<keyword evidence="4" id="KW-0472">Membrane</keyword>
<evidence type="ECO:0000313" key="7">
    <source>
        <dbReference type="EMBL" id="MBE6270488.1"/>
    </source>
</evidence>
<feature type="domain" description="RagB/SusD" evidence="6">
    <location>
        <begin position="359"/>
        <end position="657"/>
    </location>
</feature>
<evidence type="ECO:0000313" key="8">
    <source>
        <dbReference type="Proteomes" id="UP000806522"/>
    </source>
</evidence>
<reference evidence="7" key="1">
    <citation type="submission" date="2019-04" db="EMBL/GenBank/DDBJ databases">
        <title>Evolution of Biomass-Degrading Anaerobic Consortia Revealed by Metagenomics.</title>
        <authorList>
            <person name="Peng X."/>
        </authorList>
    </citation>
    <scope>NUCLEOTIDE SEQUENCE</scope>
    <source>
        <strain evidence="7">SIG140</strain>
    </source>
</reference>
<dbReference type="GO" id="GO:0009279">
    <property type="term" value="C:cell outer membrane"/>
    <property type="evidence" value="ECO:0007669"/>
    <property type="project" value="UniProtKB-SubCell"/>
</dbReference>
<comment type="subcellular location">
    <subcellularLocation>
        <location evidence="1">Cell outer membrane</location>
    </subcellularLocation>
</comment>
<keyword evidence="5" id="KW-0998">Cell outer membrane</keyword>
<dbReference type="EMBL" id="SUYC01000005">
    <property type="protein sequence ID" value="MBE6270488.1"/>
    <property type="molecule type" value="Genomic_DNA"/>
</dbReference>
<proteinExistence type="inferred from homology"/>
<evidence type="ECO:0000259" key="6">
    <source>
        <dbReference type="Pfam" id="PF07980"/>
    </source>
</evidence>
<organism evidence="7 8">
    <name type="scientific">Xylanibacter ruminicola</name>
    <name type="common">Prevotella ruminicola</name>
    <dbReference type="NCBI Taxonomy" id="839"/>
    <lineage>
        <taxon>Bacteria</taxon>
        <taxon>Pseudomonadati</taxon>
        <taxon>Bacteroidota</taxon>
        <taxon>Bacteroidia</taxon>
        <taxon>Bacteroidales</taxon>
        <taxon>Prevotellaceae</taxon>
        <taxon>Xylanibacter</taxon>
    </lineage>
</organism>